<feature type="domain" description="HTH tetR-type" evidence="3">
    <location>
        <begin position="12"/>
        <end position="72"/>
    </location>
</feature>
<dbReference type="EMBL" id="CP068053">
    <property type="protein sequence ID" value="QQT02472.1"/>
    <property type="molecule type" value="Genomic_DNA"/>
</dbReference>
<dbReference type="AlphaFoldDB" id="A0A974S295"/>
<dbReference type="InterPro" id="IPR009057">
    <property type="entry name" value="Homeodomain-like_sf"/>
</dbReference>
<evidence type="ECO:0000256" key="2">
    <source>
        <dbReference type="PROSITE-ProRule" id="PRU00335"/>
    </source>
</evidence>
<dbReference type="InterPro" id="IPR023772">
    <property type="entry name" value="DNA-bd_HTH_TetR-type_CS"/>
</dbReference>
<dbReference type="PROSITE" id="PS50977">
    <property type="entry name" value="HTH_TETR_2"/>
    <property type="match status" value="1"/>
</dbReference>
<feature type="DNA-binding region" description="H-T-H motif" evidence="2">
    <location>
        <begin position="35"/>
        <end position="54"/>
    </location>
</feature>
<dbReference type="GO" id="GO:0003700">
    <property type="term" value="F:DNA-binding transcription factor activity"/>
    <property type="evidence" value="ECO:0007669"/>
    <property type="project" value="TreeGrafter"/>
</dbReference>
<dbReference type="Gene3D" id="1.10.357.10">
    <property type="entry name" value="Tetracycline Repressor, domain 2"/>
    <property type="match status" value="1"/>
</dbReference>
<dbReference type="PROSITE" id="PS01081">
    <property type="entry name" value="HTH_TETR_1"/>
    <property type="match status" value="1"/>
</dbReference>
<proteinExistence type="predicted"/>
<evidence type="ECO:0000259" key="3">
    <source>
        <dbReference type="PROSITE" id="PS50977"/>
    </source>
</evidence>
<name>A0A974S295_PERPY</name>
<dbReference type="KEGG" id="ppsr:I6J18_00950"/>
<dbReference type="GO" id="GO:0000976">
    <property type="term" value="F:transcription cis-regulatory region binding"/>
    <property type="evidence" value="ECO:0007669"/>
    <property type="project" value="TreeGrafter"/>
</dbReference>
<dbReference type="Proteomes" id="UP000595254">
    <property type="component" value="Chromosome"/>
</dbReference>
<accession>A0A974S295</accession>
<dbReference type="RefSeq" id="WP_040374820.1">
    <property type="nucleotide sequence ID" value="NZ_CP068053.1"/>
</dbReference>
<protein>
    <submittedName>
        <fullName evidence="4">TetR/AcrR family transcriptional regulator</fullName>
    </submittedName>
</protein>
<dbReference type="InterPro" id="IPR001647">
    <property type="entry name" value="HTH_TetR"/>
</dbReference>
<keyword evidence="1 2" id="KW-0238">DNA-binding</keyword>
<evidence type="ECO:0000256" key="1">
    <source>
        <dbReference type="ARBA" id="ARBA00023125"/>
    </source>
</evidence>
<reference evidence="4 5" key="1">
    <citation type="submission" date="2021-01" db="EMBL/GenBank/DDBJ databases">
        <title>FDA dAtabase for Regulatory Grade micrObial Sequences (FDA-ARGOS): Supporting development and validation of Infectious Disease Dx tests.</title>
        <authorList>
            <person name="Nelson B."/>
            <person name="Plummer A."/>
            <person name="Tallon L."/>
            <person name="Sadzewicz L."/>
            <person name="Zhao X."/>
            <person name="Boylan J."/>
            <person name="Ott S."/>
            <person name="Bowen H."/>
            <person name="Vavikolanu K."/>
            <person name="Mehta A."/>
            <person name="Aluvathingal J."/>
            <person name="Nadendla S."/>
            <person name="Myers T."/>
            <person name="Yan Y."/>
            <person name="Sichtig H."/>
        </authorList>
    </citation>
    <scope>NUCLEOTIDE SEQUENCE [LARGE SCALE GENOMIC DNA]</scope>
    <source>
        <strain evidence="4 5">FDAARGOS_1161</strain>
    </source>
</reference>
<dbReference type="Pfam" id="PF00440">
    <property type="entry name" value="TetR_N"/>
    <property type="match status" value="1"/>
</dbReference>
<gene>
    <name evidence="4" type="ORF">I6J18_00950</name>
</gene>
<evidence type="ECO:0000313" key="5">
    <source>
        <dbReference type="Proteomes" id="UP000595254"/>
    </source>
</evidence>
<sequence length="200" mass="22745">MGLSDEQLLNMKLKRNSILETAIILFSEKGYQGTTVQNIAKSAGVSFGSVFTYFDNKEHLFHSAVIEPLQTYSQQLLNFNPDAEDFMNELKKMITDHIDVFAGLSNYLNLVVFVIAQNKHHKSTFEELDDFHAKLKEKLIILVKNGQKLGLLKIQDPAYTAISYISLLMGLRLNLTDEPQSTMWQNFVPFAIQLFGPKLN</sequence>
<dbReference type="SUPFAM" id="SSF46689">
    <property type="entry name" value="Homeodomain-like"/>
    <property type="match status" value="1"/>
</dbReference>
<dbReference type="PRINTS" id="PR00455">
    <property type="entry name" value="HTHTETR"/>
</dbReference>
<dbReference type="InterPro" id="IPR050109">
    <property type="entry name" value="HTH-type_TetR-like_transc_reg"/>
</dbReference>
<keyword evidence="5" id="KW-1185">Reference proteome</keyword>
<organism evidence="4 5">
    <name type="scientific">Peribacillus psychrosaccharolyticus</name>
    <name type="common">Bacillus psychrosaccharolyticus</name>
    <dbReference type="NCBI Taxonomy" id="1407"/>
    <lineage>
        <taxon>Bacteria</taxon>
        <taxon>Bacillati</taxon>
        <taxon>Bacillota</taxon>
        <taxon>Bacilli</taxon>
        <taxon>Bacillales</taxon>
        <taxon>Bacillaceae</taxon>
        <taxon>Peribacillus</taxon>
    </lineage>
</organism>
<dbReference type="PANTHER" id="PTHR30055:SF226">
    <property type="entry name" value="HTH-TYPE TRANSCRIPTIONAL REGULATOR PKSA"/>
    <property type="match status" value="1"/>
</dbReference>
<dbReference type="PANTHER" id="PTHR30055">
    <property type="entry name" value="HTH-TYPE TRANSCRIPTIONAL REGULATOR RUTR"/>
    <property type="match status" value="1"/>
</dbReference>
<evidence type="ECO:0000313" key="4">
    <source>
        <dbReference type="EMBL" id="QQT02472.1"/>
    </source>
</evidence>